<name>A0AAU1I1W5_9ACTN</name>
<accession>A0AAU1I1W5</accession>
<gene>
    <name evidence="1" type="ORF">OG477_28725</name>
</gene>
<protein>
    <recommendedName>
        <fullName evidence="2">Lipoprotein</fullName>
    </recommendedName>
</protein>
<reference evidence="1" key="1">
    <citation type="submission" date="2022-10" db="EMBL/GenBank/DDBJ databases">
        <title>The complete genomes of actinobacterial strains from the NBC collection.</title>
        <authorList>
            <person name="Joergensen T.S."/>
            <person name="Alvarez Arevalo M."/>
            <person name="Sterndorff E.B."/>
            <person name="Faurdal D."/>
            <person name="Vuksanovic O."/>
            <person name="Mourched A.-S."/>
            <person name="Charusanti P."/>
            <person name="Shaw S."/>
            <person name="Blin K."/>
            <person name="Weber T."/>
        </authorList>
    </citation>
    <scope>NUCLEOTIDE SEQUENCE</scope>
    <source>
        <strain evidence="1">NBC 00180</strain>
    </source>
</reference>
<proteinExistence type="predicted"/>
<evidence type="ECO:0000313" key="1">
    <source>
        <dbReference type="EMBL" id="WTP89093.1"/>
    </source>
</evidence>
<sequence length="172" mass="18165">MSVSLLGTGVAAQAAPGPNNSDVAGTQATGARTGYAGEKLAGTRAAKRLINVRSIGSKCGKTAIATAEGKGKMTLRIDDTRSAGTVLSKDITASAGSISVGVGWDVSKTRSITVSGSKEVPRGKYGTLKAYVKYSGKKFDVQEMYWANSWQTIRWNKTAYKPIGVCFKYSER</sequence>
<evidence type="ECO:0008006" key="2">
    <source>
        <dbReference type="Google" id="ProtNLM"/>
    </source>
</evidence>
<dbReference type="AlphaFoldDB" id="A0AAU1I1W5"/>
<dbReference type="EMBL" id="CP108140">
    <property type="protein sequence ID" value="WTP89093.1"/>
    <property type="molecule type" value="Genomic_DNA"/>
</dbReference>
<organism evidence="1">
    <name type="scientific">Streptomyces sp. NBC_00180</name>
    <dbReference type="NCBI Taxonomy" id="2903632"/>
    <lineage>
        <taxon>Bacteria</taxon>
        <taxon>Bacillati</taxon>
        <taxon>Actinomycetota</taxon>
        <taxon>Actinomycetes</taxon>
        <taxon>Kitasatosporales</taxon>
        <taxon>Streptomycetaceae</taxon>
        <taxon>Streptomyces</taxon>
    </lineage>
</organism>